<keyword evidence="4" id="KW-1185">Reference proteome</keyword>
<dbReference type="AlphaFoldDB" id="A5EWB0"/>
<dbReference type="PROSITE" id="PS50943">
    <property type="entry name" value="HTH_CROC1"/>
    <property type="match status" value="1"/>
</dbReference>
<protein>
    <submittedName>
        <fullName evidence="3">Virulence-associated protein VapI</fullName>
    </submittedName>
</protein>
<dbReference type="GO" id="GO:0003677">
    <property type="term" value="F:DNA binding"/>
    <property type="evidence" value="ECO:0007669"/>
    <property type="project" value="UniProtKB-KW"/>
</dbReference>
<dbReference type="SMART" id="SM00530">
    <property type="entry name" value="HTH_XRE"/>
    <property type="match status" value="1"/>
</dbReference>
<name>A5EWB0_DICNV</name>
<dbReference type="Gene3D" id="1.10.260.40">
    <property type="entry name" value="lambda repressor-like DNA-binding domains"/>
    <property type="match status" value="1"/>
</dbReference>
<sequence>MSIPAGKNEMPAIHPGEILREEYLKPMGLSAHALAKALHVSPSRINEIVREQRGITADTALRLVRYFGGDAQSWLNMQTAYDLKMAEQDKQSINIIIPLSTDARNVEL</sequence>
<organism evidence="3 4">
    <name type="scientific">Dichelobacter nodosus (strain VCS1703A)</name>
    <dbReference type="NCBI Taxonomy" id="246195"/>
    <lineage>
        <taxon>Bacteria</taxon>
        <taxon>Pseudomonadati</taxon>
        <taxon>Pseudomonadota</taxon>
        <taxon>Gammaproteobacteria</taxon>
        <taxon>Cardiobacteriales</taxon>
        <taxon>Cardiobacteriaceae</taxon>
        <taxon>Dichelobacter</taxon>
    </lineage>
</organism>
<dbReference type="HOGENOM" id="CLU_140230_5_0_6"/>
<accession>A5EWB0</accession>
<dbReference type="STRING" id="246195.DNO_0272"/>
<dbReference type="InterPro" id="IPR001387">
    <property type="entry name" value="Cro/C1-type_HTH"/>
</dbReference>
<feature type="domain" description="HTH cro/C1-type" evidence="2">
    <location>
        <begin position="19"/>
        <end position="74"/>
    </location>
</feature>
<dbReference type="EMBL" id="CP000513">
    <property type="protein sequence ID" value="ABQ14013.1"/>
    <property type="molecule type" value="Genomic_DNA"/>
</dbReference>
<gene>
    <name evidence="3" type="primary">vapI</name>
    <name evidence="3" type="ordered locus">DNO_0272</name>
</gene>
<evidence type="ECO:0000313" key="4">
    <source>
        <dbReference type="Proteomes" id="UP000000248"/>
    </source>
</evidence>
<dbReference type="SUPFAM" id="SSF47413">
    <property type="entry name" value="lambda repressor-like DNA-binding domains"/>
    <property type="match status" value="1"/>
</dbReference>
<evidence type="ECO:0000313" key="3">
    <source>
        <dbReference type="EMBL" id="ABQ14013.1"/>
    </source>
</evidence>
<proteinExistence type="predicted"/>
<evidence type="ECO:0000256" key="1">
    <source>
        <dbReference type="ARBA" id="ARBA00023125"/>
    </source>
</evidence>
<dbReference type="eggNOG" id="COG3093">
    <property type="taxonomic scope" value="Bacteria"/>
</dbReference>
<dbReference type="PANTHER" id="PTHR36924">
    <property type="entry name" value="ANTITOXIN HIGA-1"/>
    <property type="match status" value="1"/>
</dbReference>
<dbReference type="SMR" id="A5EWB0"/>
<dbReference type="NCBIfam" id="TIGR02607">
    <property type="entry name" value="antidote_HigA"/>
    <property type="match status" value="1"/>
</dbReference>
<dbReference type="RefSeq" id="WP_012030618.1">
    <property type="nucleotide sequence ID" value="NC_009446.1"/>
</dbReference>
<dbReference type="KEGG" id="dno:DNO_0272"/>
<dbReference type="InterPro" id="IPR013430">
    <property type="entry name" value="Toxin_antidote_HigA"/>
</dbReference>
<dbReference type="CDD" id="cd00093">
    <property type="entry name" value="HTH_XRE"/>
    <property type="match status" value="1"/>
</dbReference>
<reference evidence="3 4" key="1">
    <citation type="journal article" date="2007" name="Nat. Biotechnol.">
        <title>Genome sequence and identification of candidate vaccine antigens from the animal pathogen Dichelobacter nodosus.</title>
        <authorList>
            <person name="Myers G.S."/>
            <person name="Parker D."/>
            <person name="Al-Hasani K."/>
            <person name="Kennan R.M."/>
            <person name="Seemann T."/>
            <person name="Ren Q."/>
            <person name="Badger J.H."/>
            <person name="Selengut J.D."/>
            <person name="Deboy R.T."/>
            <person name="Tettelin H."/>
            <person name="Boyce J.D."/>
            <person name="McCarl V.P."/>
            <person name="Han X."/>
            <person name="Nelson W.C."/>
            <person name="Madupu R."/>
            <person name="Mohamoud Y."/>
            <person name="Holley T."/>
            <person name="Fedorova N."/>
            <person name="Khouri H."/>
            <person name="Bottomley S.P."/>
            <person name="Whittington R.J."/>
            <person name="Adler B."/>
            <person name="Songer J.G."/>
            <person name="Rood J.I."/>
            <person name="Paulsen I.T."/>
        </authorList>
    </citation>
    <scope>NUCLEOTIDE SEQUENCE [LARGE SCALE GENOMIC DNA]</scope>
    <source>
        <strain evidence="3 4">VCS1703A</strain>
    </source>
</reference>
<dbReference type="Proteomes" id="UP000000248">
    <property type="component" value="Chromosome"/>
</dbReference>
<dbReference type="Pfam" id="PF01381">
    <property type="entry name" value="HTH_3"/>
    <property type="match status" value="1"/>
</dbReference>
<keyword evidence="1" id="KW-0238">DNA-binding</keyword>
<dbReference type="InterPro" id="IPR010982">
    <property type="entry name" value="Lambda_DNA-bd_dom_sf"/>
</dbReference>
<evidence type="ECO:0000259" key="2">
    <source>
        <dbReference type="PROSITE" id="PS50943"/>
    </source>
</evidence>
<dbReference type="OrthoDB" id="9793869at2"/>
<dbReference type="PANTHER" id="PTHR36924:SF1">
    <property type="entry name" value="ANTITOXIN HIGA-1"/>
    <property type="match status" value="1"/>
</dbReference>